<dbReference type="EMBL" id="JAJOZR010000003">
    <property type="protein sequence ID" value="MCD7108452.1"/>
    <property type="molecule type" value="Genomic_DNA"/>
</dbReference>
<dbReference type="Pfam" id="PF22692">
    <property type="entry name" value="LlgE_F_G_D1"/>
    <property type="match status" value="1"/>
</dbReference>
<evidence type="ECO:0000313" key="10">
    <source>
        <dbReference type="EMBL" id="MCD7108452.1"/>
    </source>
</evidence>
<dbReference type="NCBIfam" id="TIGR03506">
    <property type="entry name" value="FlgEFG_subfam"/>
    <property type="match status" value="1"/>
</dbReference>
<dbReference type="PANTHER" id="PTHR30435">
    <property type="entry name" value="FLAGELLAR PROTEIN"/>
    <property type="match status" value="1"/>
</dbReference>
<dbReference type="GO" id="GO:0071978">
    <property type="term" value="P:bacterial-type flagellum-dependent swarming motility"/>
    <property type="evidence" value="ECO:0007669"/>
    <property type="project" value="TreeGrafter"/>
</dbReference>
<keyword evidence="10" id="KW-0969">Cilium</keyword>
<dbReference type="SUPFAM" id="SSF117143">
    <property type="entry name" value="Flagellar hook protein flgE"/>
    <property type="match status" value="1"/>
</dbReference>
<dbReference type="InterPro" id="IPR053967">
    <property type="entry name" value="LlgE_F_G-like_D1"/>
</dbReference>
<dbReference type="RefSeq" id="WP_231812528.1">
    <property type="nucleotide sequence ID" value="NZ_JAJOZR010000003.1"/>
</dbReference>
<keyword evidence="10" id="KW-0966">Cell projection</keyword>
<dbReference type="PROSITE" id="PS00588">
    <property type="entry name" value="FLAGELLA_BB_ROD"/>
    <property type="match status" value="1"/>
</dbReference>
<feature type="domain" description="Flagellar basal-body/hook protein C-terminal" evidence="7">
    <location>
        <begin position="354"/>
        <end position="398"/>
    </location>
</feature>
<dbReference type="InterPro" id="IPR020013">
    <property type="entry name" value="Flagellar_FlgE/F/G"/>
</dbReference>
<dbReference type="GO" id="GO:0009424">
    <property type="term" value="C:bacterial-type flagellum hook"/>
    <property type="evidence" value="ECO:0007669"/>
    <property type="project" value="TreeGrafter"/>
</dbReference>
<dbReference type="InterPro" id="IPR037925">
    <property type="entry name" value="FlgE/F/G-like"/>
</dbReference>
<keyword evidence="4 5" id="KW-0975">Bacterial flagellum</keyword>
<dbReference type="InterPro" id="IPR037058">
    <property type="entry name" value="Falgellar_hook_FlgE_sf"/>
</dbReference>
<comment type="similarity">
    <text evidence="2 5">Belongs to the flagella basal body rod proteins family.</text>
</comment>
<dbReference type="PANTHER" id="PTHR30435:SF1">
    <property type="entry name" value="FLAGELLAR HOOK PROTEIN FLGE"/>
    <property type="match status" value="1"/>
</dbReference>
<dbReference type="Proteomes" id="UP001139089">
    <property type="component" value="Unassembled WGS sequence"/>
</dbReference>
<feature type="domain" description="Flagellar hook protein FlgE/F/G-like D1" evidence="9">
    <location>
        <begin position="85"/>
        <end position="135"/>
    </location>
</feature>
<evidence type="ECO:0000259" key="6">
    <source>
        <dbReference type="Pfam" id="PF00460"/>
    </source>
</evidence>
<evidence type="ECO:0000259" key="7">
    <source>
        <dbReference type="Pfam" id="PF06429"/>
    </source>
</evidence>
<evidence type="ECO:0000256" key="2">
    <source>
        <dbReference type="ARBA" id="ARBA00009677"/>
    </source>
</evidence>
<organism evidence="10 11">
    <name type="scientific">Rhizobium quercicola</name>
    <dbReference type="NCBI Taxonomy" id="2901226"/>
    <lineage>
        <taxon>Bacteria</taxon>
        <taxon>Pseudomonadati</taxon>
        <taxon>Pseudomonadota</taxon>
        <taxon>Alphaproteobacteria</taxon>
        <taxon>Hyphomicrobiales</taxon>
        <taxon>Rhizobiaceae</taxon>
        <taxon>Rhizobium/Agrobacterium group</taxon>
        <taxon>Rhizobium</taxon>
    </lineage>
</organism>
<keyword evidence="11" id="KW-1185">Reference proteome</keyword>
<accession>A0A9X1NNX3</accession>
<gene>
    <name evidence="10" type="ORF">LRX75_05270</name>
</gene>
<protein>
    <recommendedName>
        <fullName evidence="3 5">Flagellar hook protein FlgE</fullName>
    </recommendedName>
</protein>
<feature type="domain" description="Flagellar hook protein FlgE D2" evidence="8">
    <location>
        <begin position="175"/>
        <end position="279"/>
    </location>
</feature>
<name>A0A9X1NNX3_9HYPH</name>
<dbReference type="GO" id="GO:0009425">
    <property type="term" value="C:bacterial-type flagellum basal body"/>
    <property type="evidence" value="ECO:0007669"/>
    <property type="project" value="UniProtKB-SubCell"/>
</dbReference>
<evidence type="ECO:0000256" key="4">
    <source>
        <dbReference type="ARBA" id="ARBA00023143"/>
    </source>
</evidence>
<evidence type="ECO:0000256" key="3">
    <source>
        <dbReference type="ARBA" id="ARBA00019015"/>
    </source>
</evidence>
<evidence type="ECO:0000259" key="8">
    <source>
        <dbReference type="Pfam" id="PF07559"/>
    </source>
</evidence>
<sequence>MSLYGMMRTGGSGMNAQANRLSTVAENIANASTTGYKRSSTEFSSLILPATGGSYNSGGVDTKVRRSVDDEGATVTTTSGSDLRINGEGFFVVSDATGASYMTRAGAFTKNEAGNLINSGGYALQGYAYVDGKAPTAVANSFDGLTNINLSSGGLTATGTKVAAFGANLDSRTTAGDPASTTSMSVYDTQGNARVLDISYAKTETNAWSVSVKDRASGEELGRTTMAFGEDGSLTTSPVTVTTAEKTYAGAKLNEITIDLSKTTQLGSAFTPVPGDKDGNAPSAVAGFEIDKEGVVYVRYANNDLDPRYRLALATVQSVNNLEPQAGNVYLAGSSSGEVSVGYAGTGQFGGVQDNALEGSNVDIADELTAMIESQRSYTANSKVFQTGADLLDVLVNLKR</sequence>
<comment type="function">
    <text evidence="5">A flexible structure which links the flagellar filament to the drive apparatus in the basal body.</text>
</comment>
<dbReference type="InterPro" id="IPR011491">
    <property type="entry name" value="FlgE_D2"/>
</dbReference>
<dbReference type="InterPro" id="IPR010930">
    <property type="entry name" value="Flg_bb/hook_C_dom"/>
</dbReference>
<dbReference type="Pfam" id="PF00460">
    <property type="entry name" value="Flg_bb_rod"/>
    <property type="match status" value="1"/>
</dbReference>
<dbReference type="InterPro" id="IPR001444">
    <property type="entry name" value="Flag_bb_rod_N"/>
</dbReference>
<keyword evidence="10" id="KW-0282">Flagellum</keyword>
<evidence type="ECO:0000256" key="5">
    <source>
        <dbReference type="RuleBase" id="RU362116"/>
    </source>
</evidence>
<dbReference type="GO" id="GO:0005829">
    <property type="term" value="C:cytosol"/>
    <property type="evidence" value="ECO:0007669"/>
    <property type="project" value="TreeGrafter"/>
</dbReference>
<dbReference type="AlphaFoldDB" id="A0A9X1NNX3"/>
<feature type="domain" description="Flagellar basal body rod protein N-terminal" evidence="6">
    <location>
        <begin position="7"/>
        <end position="37"/>
    </location>
</feature>
<dbReference type="Pfam" id="PF06429">
    <property type="entry name" value="Flg_bbr_C"/>
    <property type="match status" value="1"/>
</dbReference>
<proteinExistence type="inferred from homology"/>
<dbReference type="Gene3D" id="2.60.98.20">
    <property type="entry name" value="Flagellar hook protein FlgE"/>
    <property type="match status" value="1"/>
</dbReference>
<reference evidence="10" key="1">
    <citation type="submission" date="2021-12" db="EMBL/GenBank/DDBJ databases">
        <authorList>
            <person name="Li Y."/>
        </authorList>
    </citation>
    <scope>NUCLEOTIDE SEQUENCE</scope>
    <source>
        <strain evidence="10">DKSPLA3</strain>
    </source>
</reference>
<evidence type="ECO:0000256" key="1">
    <source>
        <dbReference type="ARBA" id="ARBA00004117"/>
    </source>
</evidence>
<dbReference type="Pfam" id="PF07559">
    <property type="entry name" value="FlgE_D2"/>
    <property type="match status" value="1"/>
</dbReference>
<evidence type="ECO:0000313" key="11">
    <source>
        <dbReference type="Proteomes" id="UP001139089"/>
    </source>
</evidence>
<comment type="caution">
    <text evidence="10">The sequence shown here is derived from an EMBL/GenBank/DDBJ whole genome shotgun (WGS) entry which is preliminary data.</text>
</comment>
<dbReference type="InterPro" id="IPR019776">
    <property type="entry name" value="Flagellar_basal_body_rod_CS"/>
</dbReference>
<comment type="subcellular location">
    <subcellularLocation>
        <location evidence="1 5">Bacterial flagellum basal body</location>
    </subcellularLocation>
</comment>
<evidence type="ECO:0000259" key="9">
    <source>
        <dbReference type="Pfam" id="PF22692"/>
    </source>
</evidence>